<feature type="domain" description="Solitary outer membrane autotransporter-like beta-barrel" evidence="2">
    <location>
        <begin position="23"/>
        <end position="330"/>
    </location>
</feature>
<dbReference type="Pfam" id="PF11557">
    <property type="entry name" value="Omp_AT"/>
    <property type="match status" value="1"/>
</dbReference>
<protein>
    <recommendedName>
        <fullName evidence="2">Solitary outer membrane autotransporter-like beta-barrel domain-containing protein</fullName>
    </recommendedName>
</protein>
<evidence type="ECO:0000313" key="4">
    <source>
        <dbReference type="Proteomes" id="UP000321113"/>
    </source>
</evidence>
<dbReference type="InterPro" id="IPR021621">
    <property type="entry name" value="Omp_AT"/>
</dbReference>
<keyword evidence="1" id="KW-0732">Signal</keyword>
<dbReference type="EMBL" id="BJXK01000009">
    <property type="protein sequence ID" value="GEM80106.1"/>
    <property type="molecule type" value="Genomic_DNA"/>
</dbReference>
<feature type="chain" id="PRO_5022196047" description="Solitary outer membrane autotransporter-like beta-barrel domain-containing protein" evidence="1">
    <location>
        <begin position="23"/>
        <end position="330"/>
    </location>
</feature>
<comment type="caution">
    <text evidence="3">The sequence shown here is derived from an EMBL/GenBank/DDBJ whole genome shotgun (WGS) entry which is preliminary data.</text>
</comment>
<evidence type="ECO:0000259" key="2">
    <source>
        <dbReference type="Pfam" id="PF11557"/>
    </source>
</evidence>
<sequence length="330" mass="36701">MKHGCRLALVAAMCGSSGSAIASLIDPDQYLTDIYATALVATDSELVTIGFGRFDPNQIFGTDNPDFGGQESIDTQRKVTVTSLPISFLFANDESPWLHRLKLRAAYMGLTRDIDYDELEDFGVTWESDKNEDHVIAGYTEYAIGYQISEGWQLFTGAGLHLMHYKNKFTANSPAADRIQEQGIASAINGSSNVWVIEPQADLIYTKDTGPGEFRFNSEYHYFWGRSFGGSIGSTNATPEGWRIMNGIQYKYHLDPWGSRKQDLLFRARRIDVGGDLRAPLDTTHYAEYSFGWVIDTSDYSSLIYNVGVGISLNYGSALKGGALVIYYNE</sequence>
<dbReference type="OrthoDB" id="6080400at2"/>
<reference evidence="3 4" key="1">
    <citation type="submission" date="2019-07" db="EMBL/GenBank/DDBJ databases">
        <title>Whole genome shotgun sequence of Vibrio superstes NBRC 103154.</title>
        <authorList>
            <person name="Hosoyama A."/>
            <person name="Uohara A."/>
            <person name="Ohji S."/>
            <person name="Ichikawa N."/>
        </authorList>
    </citation>
    <scope>NUCLEOTIDE SEQUENCE [LARGE SCALE GENOMIC DNA]</scope>
    <source>
        <strain evidence="3 4">NBRC 103154</strain>
    </source>
</reference>
<keyword evidence="4" id="KW-1185">Reference proteome</keyword>
<feature type="signal peptide" evidence="1">
    <location>
        <begin position="1"/>
        <end position="22"/>
    </location>
</feature>
<accession>A0A511QTF5</accession>
<organism evidence="3 4">
    <name type="scientific">Vibrio superstes NBRC 103154</name>
    <dbReference type="NCBI Taxonomy" id="1219062"/>
    <lineage>
        <taxon>Bacteria</taxon>
        <taxon>Pseudomonadati</taxon>
        <taxon>Pseudomonadota</taxon>
        <taxon>Gammaproteobacteria</taxon>
        <taxon>Vibrionales</taxon>
        <taxon>Vibrionaceae</taxon>
        <taxon>Vibrio</taxon>
    </lineage>
</organism>
<dbReference type="AlphaFoldDB" id="A0A511QTF5"/>
<gene>
    <name evidence="3" type="ORF">VSU01S_23510</name>
</gene>
<proteinExistence type="predicted"/>
<name>A0A511QTF5_9VIBR</name>
<evidence type="ECO:0000256" key="1">
    <source>
        <dbReference type="SAM" id="SignalP"/>
    </source>
</evidence>
<dbReference type="Proteomes" id="UP000321113">
    <property type="component" value="Unassembled WGS sequence"/>
</dbReference>
<evidence type="ECO:0000313" key="3">
    <source>
        <dbReference type="EMBL" id="GEM80106.1"/>
    </source>
</evidence>
<dbReference type="RefSeq" id="WP_119009775.1">
    <property type="nucleotide sequence ID" value="NZ_BJXK01000009.1"/>
</dbReference>